<name>A0A430FXI5_9SPHN</name>
<proteinExistence type="predicted"/>
<reference evidence="1 2" key="1">
    <citation type="submission" date="2018-07" db="EMBL/GenBank/DDBJ databases">
        <title>Genomic and Epidemiologic Investigation of an Indolent Hospital Outbreak.</title>
        <authorList>
            <person name="Johnson R.C."/>
            <person name="Deming C."/>
            <person name="Conlan S."/>
            <person name="Zellmer C.J."/>
            <person name="Michelin A.V."/>
            <person name="Lee-Lin S."/>
            <person name="Thomas P.J."/>
            <person name="Park M."/>
            <person name="Weingarten R.A."/>
            <person name="Less J."/>
            <person name="Dekker J.P."/>
            <person name="Frank K.M."/>
            <person name="Musser K.A."/>
            <person name="Mcquiston J.R."/>
            <person name="Henderson D.K."/>
            <person name="Lau A.F."/>
            <person name="Palmore T.N."/>
            <person name="Segre J.A."/>
        </authorList>
    </citation>
    <scope>NUCLEOTIDE SEQUENCE [LARGE SCALE GENOMIC DNA]</scope>
    <source>
        <strain evidence="1 2">SK-CDC1_0717</strain>
    </source>
</reference>
<dbReference type="AlphaFoldDB" id="A0A430FXI5"/>
<evidence type="ECO:0000313" key="1">
    <source>
        <dbReference type="EMBL" id="RSY76326.1"/>
    </source>
</evidence>
<accession>A0A430FXI5</accession>
<organism evidence="1 2">
    <name type="scientific">Sphingomonas koreensis</name>
    <dbReference type="NCBI Taxonomy" id="93064"/>
    <lineage>
        <taxon>Bacteria</taxon>
        <taxon>Pseudomonadati</taxon>
        <taxon>Pseudomonadota</taxon>
        <taxon>Alphaproteobacteria</taxon>
        <taxon>Sphingomonadales</taxon>
        <taxon>Sphingomonadaceae</taxon>
        <taxon>Sphingomonas</taxon>
    </lineage>
</organism>
<dbReference type="RefSeq" id="WP_126006311.1">
    <property type="nucleotide sequence ID" value="NZ_QQYZ01000042.1"/>
</dbReference>
<dbReference type="EMBL" id="QQYZ01000042">
    <property type="protein sequence ID" value="RSY76326.1"/>
    <property type="molecule type" value="Genomic_DNA"/>
</dbReference>
<sequence>MTILVNETLETVSAMVPCVMPAACAQRASIVAAEERREQFDLTTIYVPHGETYFSAVTDLSLVDAAEIQKYLGCSPATGCVIAVATADEGRPVPFGIAIRRRKRFKLEYGYFLVTPRGRDGVFMSNDARLPCYRLRGGKLAEVPRPIRADFD</sequence>
<comment type="caution">
    <text evidence="1">The sequence shown here is derived from an EMBL/GenBank/DDBJ whole genome shotgun (WGS) entry which is preliminary data.</text>
</comment>
<gene>
    <name evidence="1" type="ORF">DAH66_21920</name>
</gene>
<dbReference type="Proteomes" id="UP000287746">
    <property type="component" value="Unassembled WGS sequence"/>
</dbReference>
<evidence type="ECO:0000313" key="2">
    <source>
        <dbReference type="Proteomes" id="UP000287746"/>
    </source>
</evidence>
<protein>
    <submittedName>
        <fullName evidence="1">Uncharacterized protein</fullName>
    </submittedName>
</protein>